<feature type="active site" description="Proton acceptor" evidence="7">
    <location>
        <position position="136"/>
    </location>
</feature>
<dbReference type="PRINTS" id="PR00725">
    <property type="entry name" value="DADACBPTASE1"/>
</dbReference>
<dbReference type="InterPro" id="IPR001967">
    <property type="entry name" value="Peptidase_S11_N"/>
</dbReference>
<dbReference type="GO" id="GO:0046677">
    <property type="term" value="P:response to antibiotic"/>
    <property type="evidence" value="ECO:0007669"/>
    <property type="project" value="InterPro"/>
</dbReference>
<organism evidence="11 12">
    <name type="scientific">Candidatus Uhrbacteria bacterium CG10_big_fil_rev_8_21_14_0_10_50_16</name>
    <dbReference type="NCBI Taxonomy" id="1975039"/>
    <lineage>
        <taxon>Bacteria</taxon>
        <taxon>Candidatus Uhriibacteriota</taxon>
    </lineage>
</organism>
<keyword evidence="2" id="KW-0732">Signal</keyword>
<sequence length="355" mass="39602">MSSFCVIVGEMKYPLYIFTVLTLLLPQSVFAMSDTLRDVYDQRPDLQAVFTQEGETVAPGAAGFLMHLEDWAQQYGWQSVPELASYAPEVAPPQRLNLHADPVVDAAAWIVVDRSSGKILAANGAEKLWPIASITKLVTTDVVTKQTTALDQSWDVRNTDNVGGARLYVEDGTWFPVRELLSAALIGSANNAAYAISRVLGVPQSTFVGLMNDRVRTMGLRRTTLVDPTGIEVENQSTAREIAYLAREVFANNETVRKTTQTVRAPLQGSDGIVRTITTTNWMLYKPQYDDVWVTGGKTGFLYESEWNVVEQLRPSQYEGERELIVVVFGSASRGESFDNVQRLSKWVWSEFDWN</sequence>
<keyword evidence="6" id="KW-0961">Cell wall biogenesis/degradation</keyword>
<keyword evidence="4" id="KW-0133">Cell shape</keyword>
<evidence type="ECO:0000259" key="10">
    <source>
        <dbReference type="Pfam" id="PF00768"/>
    </source>
</evidence>
<dbReference type="Pfam" id="PF00768">
    <property type="entry name" value="Peptidase_S11"/>
    <property type="match status" value="1"/>
</dbReference>
<evidence type="ECO:0000313" key="11">
    <source>
        <dbReference type="EMBL" id="PIR47471.1"/>
    </source>
</evidence>
<proteinExistence type="inferred from homology"/>
<evidence type="ECO:0000256" key="4">
    <source>
        <dbReference type="ARBA" id="ARBA00022960"/>
    </source>
</evidence>
<dbReference type="InterPro" id="IPR012338">
    <property type="entry name" value="Beta-lactam/transpept-like"/>
</dbReference>
<dbReference type="PANTHER" id="PTHR35333">
    <property type="entry name" value="BETA-LACTAMASE"/>
    <property type="match status" value="1"/>
</dbReference>
<feature type="active site" evidence="7">
    <location>
        <position position="188"/>
    </location>
</feature>
<dbReference type="SUPFAM" id="SSF56601">
    <property type="entry name" value="beta-lactamase/transpeptidase-like"/>
    <property type="match status" value="1"/>
</dbReference>
<dbReference type="GO" id="GO:0008800">
    <property type="term" value="F:beta-lactamase activity"/>
    <property type="evidence" value="ECO:0007669"/>
    <property type="project" value="InterPro"/>
</dbReference>
<evidence type="ECO:0000256" key="3">
    <source>
        <dbReference type="ARBA" id="ARBA00022801"/>
    </source>
</evidence>
<gene>
    <name evidence="11" type="ORF">COV06_03370</name>
</gene>
<reference evidence="11 12" key="1">
    <citation type="submission" date="2017-09" db="EMBL/GenBank/DDBJ databases">
        <title>Depth-based differentiation of microbial function through sediment-hosted aquifers and enrichment of novel symbionts in the deep terrestrial subsurface.</title>
        <authorList>
            <person name="Probst A.J."/>
            <person name="Ladd B."/>
            <person name="Jarett J.K."/>
            <person name="Geller-Mcgrath D.E."/>
            <person name="Sieber C.M."/>
            <person name="Emerson J.B."/>
            <person name="Anantharaman K."/>
            <person name="Thomas B.C."/>
            <person name="Malmstrom R."/>
            <person name="Stieglmeier M."/>
            <person name="Klingl A."/>
            <person name="Woyke T."/>
            <person name="Ryan C.M."/>
            <person name="Banfield J.F."/>
        </authorList>
    </citation>
    <scope>NUCLEOTIDE SEQUENCE [LARGE SCALE GENOMIC DNA]</scope>
    <source>
        <strain evidence="11">CG10_big_fil_rev_8_21_14_0_10_50_16</strain>
    </source>
</reference>
<evidence type="ECO:0000256" key="8">
    <source>
        <dbReference type="PIRSR" id="PIRSR618044-2"/>
    </source>
</evidence>
<comment type="caution">
    <text evidence="11">The sequence shown here is derived from an EMBL/GenBank/DDBJ whole genome shotgun (WGS) entry which is preliminary data.</text>
</comment>
<evidence type="ECO:0000256" key="1">
    <source>
        <dbReference type="ARBA" id="ARBA00007164"/>
    </source>
</evidence>
<dbReference type="PANTHER" id="PTHR35333:SF4">
    <property type="entry name" value="SLR0121 PROTEIN"/>
    <property type="match status" value="1"/>
</dbReference>
<dbReference type="GO" id="GO:0008360">
    <property type="term" value="P:regulation of cell shape"/>
    <property type="evidence" value="ECO:0007669"/>
    <property type="project" value="UniProtKB-KW"/>
</dbReference>
<feature type="active site" description="Acyl-ester intermediate" evidence="7">
    <location>
        <position position="133"/>
    </location>
</feature>
<evidence type="ECO:0000256" key="6">
    <source>
        <dbReference type="ARBA" id="ARBA00023316"/>
    </source>
</evidence>
<keyword evidence="3" id="KW-0378">Hydrolase</keyword>
<dbReference type="InterPro" id="IPR018044">
    <property type="entry name" value="Peptidase_S11"/>
</dbReference>
<dbReference type="InterPro" id="IPR000871">
    <property type="entry name" value="Beta-lactam_class-A"/>
</dbReference>
<evidence type="ECO:0000313" key="12">
    <source>
        <dbReference type="Proteomes" id="UP000230084"/>
    </source>
</evidence>
<evidence type="ECO:0000256" key="2">
    <source>
        <dbReference type="ARBA" id="ARBA00022729"/>
    </source>
</evidence>
<protein>
    <recommendedName>
        <fullName evidence="10">Peptidase S11 D-alanyl-D-alanine carboxypeptidase A N-terminal domain-containing protein</fullName>
    </recommendedName>
</protein>
<evidence type="ECO:0000256" key="9">
    <source>
        <dbReference type="RuleBase" id="RU004016"/>
    </source>
</evidence>
<comment type="similarity">
    <text evidence="1 9">Belongs to the peptidase S11 family.</text>
</comment>
<evidence type="ECO:0000256" key="7">
    <source>
        <dbReference type="PIRSR" id="PIRSR618044-1"/>
    </source>
</evidence>
<dbReference type="GO" id="GO:0009002">
    <property type="term" value="F:serine-type D-Ala-D-Ala carboxypeptidase activity"/>
    <property type="evidence" value="ECO:0007669"/>
    <property type="project" value="InterPro"/>
</dbReference>
<keyword evidence="5" id="KW-0573">Peptidoglycan synthesis</keyword>
<name>A0A2H0RLN6_9BACT</name>
<dbReference type="GO" id="GO:0030655">
    <property type="term" value="P:beta-lactam antibiotic catabolic process"/>
    <property type="evidence" value="ECO:0007669"/>
    <property type="project" value="InterPro"/>
</dbReference>
<feature type="domain" description="Peptidase S11 D-alanyl-D-alanine carboxypeptidase A N-terminal" evidence="10">
    <location>
        <begin position="101"/>
        <end position="331"/>
    </location>
</feature>
<dbReference type="EMBL" id="PCYM01000006">
    <property type="protein sequence ID" value="PIR47471.1"/>
    <property type="molecule type" value="Genomic_DNA"/>
</dbReference>
<dbReference type="GO" id="GO:0006508">
    <property type="term" value="P:proteolysis"/>
    <property type="evidence" value="ECO:0007669"/>
    <property type="project" value="InterPro"/>
</dbReference>
<dbReference type="Gene3D" id="3.40.710.10">
    <property type="entry name" value="DD-peptidase/beta-lactamase superfamily"/>
    <property type="match status" value="1"/>
</dbReference>
<dbReference type="GO" id="GO:0071555">
    <property type="term" value="P:cell wall organization"/>
    <property type="evidence" value="ECO:0007669"/>
    <property type="project" value="UniProtKB-KW"/>
</dbReference>
<dbReference type="GO" id="GO:0009252">
    <property type="term" value="P:peptidoglycan biosynthetic process"/>
    <property type="evidence" value="ECO:0007669"/>
    <property type="project" value="UniProtKB-KW"/>
</dbReference>
<evidence type="ECO:0000256" key="5">
    <source>
        <dbReference type="ARBA" id="ARBA00022984"/>
    </source>
</evidence>
<dbReference type="AlphaFoldDB" id="A0A2H0RLN6"/>
<accession>A0A2H0RLN6</accession>
<feature type="binding site" evidence="8">
    <location>
        <position position="298"/>
    </location>
    <ligand>
        <name>substrate</name>
    </ligand>
</feature>
<dbReference type="Proteomes" id="UP000230084">
    <property type="component" value="Unassembled WGS sequence"/>
</dbReference>